<name>A0A4Z2E7Z3_9TELE</name>
<evidence type="ECO:0000313" key="4">
    <source>
        <dbReference type="Proteomes" id="UP000314294"/>
    </source>
</evidence>
<comment type="caution">
    <text evidence="3">The sequence shown here is derived from an EMBL/GenBank/DDBJ whole genome shotgun (WGS) entry which is preliminary data.</text>
</comment>
<evidence type="ECO:0000256" key="1">
    <source>
        <dbReference type="SAM" id="MobiDB-lite"/>
    </source>
</evidence>
<keyword evidence="2" id="KW-0812">Transmembrane</keyword>
<proteinExistence type="predicted"/>
<accession>A0A4Z2E7Z3</accession>
<evidence type="ECO:0000256" key="2">
    <source>
        <dbReference type="SAM" id="Phobius"/>
    </source>
</evidence>
<gene>
    <name evidence="3" type="primary">Adcy8_1</name>
    <name evidence="3" type="ORF">EYF80_064935</name>
</gene>
<feature type="transmembrane region" description="Helical" evidence="2">
    <location>
        <begin position="94"/>
        <end position="117"/>
    </location>
</feature>
<feature type="region of interest" description="Disordered" evidence="1">
    <location>
        <begin position="167"/>
        <end position="190"/>
    </location>
</feature>
<feature type="transmembrane region" description="Helical" evidence="2">
    <location>
        <begin position="123"/>
        <end position="141"/>
    </location>
</feature>
<keyword evidence="2" id="KW-1133">Transmembrane helix</keyword>
<sequence length="190" mass="20973">MAAARLIALTINRPSAIERRGLKSTRTSIQPEASPLVARRENAALTHEVLLPMAVQFSVLVLLHAVLVLVATAEDYKCLPLPLRQACCWINETYAARNVLVFISIFINFLAAMINIVSSRSRVMLLLLLLLSSLLSLLVSVGPRLSRTIFSGGLIHIVSVKTCSPAPKHQSRDFYTTRGAPWRSGERMQL</sequence>
<evidence type="ECO:0000313" key="3">
    <source>
        <dbReference type="EMBL" id="TNN24938.1"/>
    </source>
</evidence>
<dbReference type="Proteomes" id="UP000314294">
    <property type="component" value="Unassembled WGS sequence"/>
</dbReference>
<feature type="transmembrane region" description="Helical" evidence="2">
    <location>
        <begin position="49"/>
        <end position="73"/>
    </location>
</feature>
<keyword evidence="4" id="KW-1185">Reference proteome</keyword>
<organism evidence="3 4">
    <name type="scientific">Liparis tanakae</name>
    <name type="common">Tanaka's snailfish</name>
    <dbReference type="NCBI Taxonomy" id="230148"/>
    <lineage>
        <taxon>Eukaryota</taxon>
        <taxon>Metazoa</taxon>
        <taxon>Chordata</taxon>
        <taxon>Craniata</taxon>
        <taxon>Vertebrata</taxon>
        <taxon>Euteleostomi</taxon>
        <taxon>Actinopterygii</taxon>
        <taxon>Neopterygii</taxon>
        <taxon>Teleostei</taxon>
        <taxon>Neoteleostei</taxon>
        <taxon>Acanthomorphata</taxon>
        <taxon>Eupercaria</taxon>
        <taxon>Perciformes</taxon>
        <taxon>Cottioidei</taxon>
        <taxon>Cottales</taxon>
        <taxon>Liparidae</taxon>
        <taxon>Liparis</taxon>
    </lineage>
</organism>
<dbReference type="EMBL" id="SRLO01013873">
    <property type="protein sequence ID" value="TNN24938.1"/>
    <property type="molecule type" value="Genomic_DNA"/>
</dbReference>
<dbReference type="AlphaFoldDB" id="A0A4Z2E7Z3"/>
<dbReference type="OrthoDB" id="10006362at2759"/>
<protein>
    <submittedName>
        <fullName evidence="3">Adenylate cyclase type 8</fullName>
    </submittedName>
</protein>
<reference evidence="3 4" key="1">
    <citation type="submission" date="2019-03" db="EMBL/GenBank/DDBJ databases">
        <title>First draft genome of Liparis tanakae, snailfish: a comprehensive survey of snailfish specific genes.</title>
        <authorList>
            <person name="Kim W."/>
            <person name="Song I."/>
            <person name="Jeong J.-H."/>
            <person name="Kim D."/>
            <person name="Kim S."/>
            <person name="Ryu S."/>
            <person name="Song J.Y."/>
            <person name="Lee S.K."/>
        </authorList>
    </citation>
    <scope>NUCLEOTIDE SEQUENCE [LARGE SCALE GENOMIC DNA]</scope>
    <source>
        <tissue evidence="3">Muscle</tissue>
    </source>
</reference>
<keyword evidence="2" id="KW-0472">Membrane</keyword>